<dbReference type="EMBL" id="QJNS01000347">
    <property type="protein sequence ID" value="RYO79102.1"/>
    <property type="molecule type" value="Genomic_DNA"/>
</dbReference>
<evidence type="ECO:0000313" key="3">
    <source>
        <dbReference type="Proteomes" id="UP000294003"/>
    </source>
</evidence>
<evidence type="ECO:0000256" key="1">
    <source>
        <dbReference type="SAM" id="MobiDB-lite"/>
    </source>
</evidence>
<evidence type="ECO:0000313" key="2">
    <source>
        <dbReference type="EMBL" id="RYO79102.1"/>
    </source>
</evidence>
<keyword evidence="3" id="KW-1185">Reference proteome</keyword>
<feature type="compositionally biased region" description="Basic and acidic residues" evidence="1">
    <location>
        <begin position="10"/>
        <end position="24"/>
    </location>
</feature>
<sequence>MATTDASEPTTKKDAPAPGDHSRFETLLHEKLKPRFLEILRYDPDEALPMQGEGRWSYDEGAGRYRIVLAVGVVLEPGERGTEEAEARLEAAKVECLPEELADRTTIKLCSYLVNHEKTIEALVPGVRFAPGDPLVSERTRFANFLW</sequence>
<gene>
    <name evidence="2" type="ORF">DL762_008340</name>
</gene>
<proteinExistence type="predicted"/>
<comment type="caution">
    <text evidence="2">The sequence shown here is derived from an EMBL/GenBank/DDBJ whole genome shotgun (WGS) entry which is preliminary data.</text>
</comment>
<organism evidence="2 3">
    <name type="scientific">Monosporascus cannonballus</name>
    <dbReference type="NCBI Taxonomy" id="155416"/>
    <lineage>
        <taxon>Eukaryota</taxon>
        <taxon>Fungi</taxon>
        <taxon>Dikarya</taxon>
        <taxon>Ascomycota</taxon>
        <taxon>Pezizomycotina</taxon>
        <taxon>Sordariomycetes</taxon>
        <taxon>Xylariomycetidae</taxon>
        <taxon>Xylariales</taxon>
        <taxon>Xylariales incertae sedis</taxon>
        <taxon>Monosporascus</taxon>
    </lineage>
</organism>
<accession>A0ABY0GWG6</accession>
<dbReference type="Proteomes" id="UP000294003">
    <property type="component" value="Unassembled WGS sequence"/>
</dbReference>
<name>A0ABY0GWG6_9PEZI</name>
<protein>
    <submittedName>
        <fullName evidence="2">Uncharacterized protein</fullName>
    </submittedName>
</protein>
<reference evidence="2 3" key="1">
    <citation type="submission" date="2018-06" db="EMBL/GenBank/DDBJ databases">
        <title>Complete Genomes of Monosporascus.</title>
        <authorList>
            <person name="Robinson A.J."/>
            <person name="Natvig D.O."/>
        </authorList>
    </citation>
    <scope>NUCLEOTIDE SEQUENCE [LARGE SCALE GENOMIC DNA]</scope>
    <source>
        <strain evidence="2 3">CBS 609.92</strain>
    </source>
</reference>
<feature type="region of interest" description="Disordered" evidence="1">
    <location>
        <begin position="1"/>
        <end position="24"/>
    </location>
</feature>